<evidence type="ECO:0000313" key="2">
    <source>
        <dbReference type="Proteomes" id="UP000773614"/>
    </source>
</evidence>
<evidence type="ECO:0000313" key="1">
    <source>
        <dbReference type="EMBL" id="MYZ47126.1"/>
    </source>
</evidence>
<dbReference type="Pfam" id="PF16868">
    <property type="entry name" value="NMT1_3"/>
    <property type="match status" value="1"/>
</dbReference>
<sequence>MAVMIAPSRRQFVAGTLAASTMLAGGRAFAQAQSVDIGTMAAGSSWYQYGIQMAQFLKDALPAGGTVNVRPYAAAVGNVKLINAGEKIQVGMTFSCNLRWARAKMTDVQDATAENVRALAGSLDQYYLVIVTKAGSGFADVSAALAAKKPVRFTCLQPGSLGAVTTDMLLRAHGIDEATLKSWGGSINRGALEAAASALVEDKADVWVQPAAVGHPKVQEIAYSYDVEWCTIADPAMQKMVDLGYQRAVLPKGSFDDMKSDMVYPGATTVLIVNKDMSDDLAYGLTKQLIDNAAALKEQNKALSPFDPKVAWKSENIGGVPLHPGAERAYREAGMMG</sequence>
<dbReference type="PROSITE" id="PS51318">
    <property type="entry name" value="TAT"/>
    <property type="match status" value="1"/>
</dbReference>
<keyword evidence="2" id="KW-1185">Reference proteome</keyword>
<comment type="caution">
    <text evidence="1">The sequence shown here is derived from an EMBL/GenBank/DDBJ whole genome shotgun (WGS) entry which is preliminary data.</text>
</comment>
<dbReference type="Proteomes" id="UP000773614">
    <property type="component" value="Unassembled WGS sequence"/>
</dbReference>
<dbReference type="InterPro" id="IPR006311">
    <property type="entry name" value="TAT_signal"/>
</dbReference>
<organism evidence="1 2">
    <name type="scientific">Propylenella binzhouense</name>
    <dbReference type="NCBI Taxonomy" id="2555902"/>
    <lineage>
        <taxon>Bacteria</taxon>
        <taxon>Pseudomonadati</taxon>
        <taxon>Pseudomonadota</taxon>
        <taxon>Alphaproteobacteria</taxon>
        <taxon>Hyphomicrobiales</taxon>
        <taxon>Propylenellaceae</taxon>
        <taxon>Propylenella</taxon>
    </lineage>
</organism>
<dbReference type="OrthoDB" id="9776669at2"/>
<proteinExistence type="predicted"/>
<dbReference type="RefSeq" id="WP_161139476.1">
    <property type="nucleotide sequence ID" value="NZ_SPKJ01000010.1"/>
</dbReference>
<dbReference type="InterPro" id="IPR011852">
    <property type="entry name" value="TRAP_TAXI"/>
</dbReference>
<dbReference type="AlphaFoldDB" id="A0A964T281"/>
<dbReference type="EMBL" id="SPKJ01000010">
    <property type="protein sequence ID" value="MYZ47126.1"/>
    <property type="molecule type" value="Genomic_DNA"/>
</dbReference>
<dbReference type="NCBIfam" id="TIGR02122">
    <property type="entry name" value="TRAP_TAXI"/>
    <property type="match status" value="1"/>
</dbReference>
<reference evidence="1" key="1">
    <citation type="submission" date="2019-03" db="EMBL/GenBank/DDBJ databases">
        <title>Afifella sp. nov., isolated from activated sludge.</title>
        <authorList>
            <person name="Li Q."/>
            <person name="Liu Y."/>
        </authorList>
    </citation>
    <scope>NUCLEOTIDE SEQUENCE</scope>
    <source>
        <strain evidence="1">L72</strain>
    </source>
</reference>
<dbReference type="Gene3D" id="3.40.190.10">
    <property type="entry name" value="Periplasmic binding protein-like II"/>
    <property type="match status" value="2"/>
</dbReference>
<dbReference type="PANTHER" id="PTHR42941">
    <property type="entry name" value="SLL1037 PROTEIN"/>
    <property type="match status" value="1"/>
</dbReference>
<accession>A0A964T281</accession>
<protein>
    <submittedName>
        <fullName evidence="1">TAXI family TRAP transporter solute-binding subunit</fullName>
    </submittedName>
</protein>
<name>A0A964T281_9HYPH</name>
<dbReference type="SUPFAM" id="SSF53850">
    <property type="entry name" value="Periplasmic binding protein-like II"/>
    <property type="match status" value="1"/>
</dbReference>
<gene>
    <name evidence="1" type="ORF">E4O86_05300</name>
</gene>
<dbReference type="PANTHER" id="PTHR42941:SF1">
    <property type="entry name" value="SLL1037 PROTEIN"/>
    <property type="match status" value="1"/>
</dbReference>